<proteinExistence type="predicted"/>
<dbReference type="Proteomes" id="UP000472241">
    <property type="component" value="Unplaced"/>
</dbReference>
<evidence type="ECO:0000313" key="3">
    <source>
        <dbReference type="Proteomes" id="UP000472241"/>
    </source>
</evidence>
<evidence type="ECO:0000256" key="1">
    <source>
        <dbReference type="SAM" id="MobiDB-lite"/>
    </source>
</evidence>
<dbReference type="AlphaFoldDB" id="A0A667G8P8"/>
<name>A0A667G8P8_LYNCA</name>
<reference evidence="2" key="2">
    <citation type="submission" date="2025-09" db="UniProtKB">
        <authorList>
            <consortium name="Ensembl"/>
        </authorList>
    </citation>
    <scope>IDENTIFICATION</scope>
</reference>
<keyword evidence="3" id="KW-1185">Reference proteome</keyword>
<feature type="region of interest" description="Disordered" evidence="1">
    <location>
        <begin position="1"/>
        <end position="101"/>
    </location>
</feature>
<organism evidence="2 3">
    <name type="scientific">Lynx canadensis</name>
    <name type="common">Canada lynx</name>
    <name type="synonym">Felis canadensis</name>
    <dbReference type="NCBI Taxonomy" id="61383"/>
    <lineage>
        <taxon>Eukaryota</taxon>
        <taxon>Metazoa</taxon>
        <taxon>Chordata</taxon>
        <taxon>Craniata</taxon>
        <taxon>Vertebrata</taxon>
        <taxon>Euteleostomi</taxon>
        <taxon>Mammalia</taxon>
        <taxon>Eutheria</taxon>
        <taxon>Laurasiatheria</taxon>
        <taxon>Carnivora</taxon>
        <taxon>Feliformia</taxon>
        <taxon>Felidae</taxon>
        <taxon>Felinae</taxon>
        <taxon>Lynx</taxon>
    </lineage>
</organism>
<evidence type="ECO:0000313" key="2">
    <source>
        <dbReference type="Ensembl" id="ENSLCNP00005003202.1"/>
    </source>
</evidence>
<feature type="compositionally biased region" description="Low complexity" evidence="1">
    <location>
        <begin position="42"/>
        <end position="53"/>
    </location>
</feature>
<reference evidence="2" key="1">
    <citation type="submission" date="2025-08" db="UniProtKB">
        <authorList>
            <consortium name="Ensembl"/>
        </authorList>
    </citation>
    <scope>IDENTIFICATION</scope>
</reference>
<protein>
    <submittedName>
        <fullName evidence="2">Uncharacterized protein</fullName>
    </submittedName>
</protein>
<accession>A0A667G8P8</accession>
<sequence>MSSAPLRSPPLRPPRMKKDESFLGKLGGTLARKKKAREGECAGRAGVPARPARVAPPSPPPHRRVPASPPRRAPRTRLRALPGSTRPPQGVAPRPARAPVA</sequence>
<feature type="compositionally biased region" description="Low complexity" evidence="1">
    <location>
        <begin position="79"/>
        <end position="101"/>
    </location>
</feature>
<dbReference type="Ensembl" id="ENSLCNT00005003654.1">
    <property type="protein sequence ID" value="ENSLCNP00005003202.1"/>
    <property type="gene ID" value="ENSLCNG00005002283.1"/>
</dbReference>